<dbReference type="STRING" id="670580.A0A1X6MT67"/>
<sequence length="138" mass="15314">MTRTARAAYPRAIIKDRSEAKNAMNKRIPKSGAGGHNWGDLQHEYDYVEAALRDEEAELRDDNVVRPVEPRERPLLGQRRTSSLSEEELEQAREFRKKAMKGANVDLASIARTSAAVSVSPPNRSIPITTDAESAISV</sequence>
<dbReference type="EMBL" id="KZ110602">
    <property type="protein sequence ID" value="OSX59363.1"/>
    <property type="molecule type" value="Genomic_DNA"/>
</dbReference>
<keyword evidence="3" id="KW-1185">Reference proteome</keyword>
<evidence type="ECO:0008006" key="4">
    <source>
        <dbReference type="Google" id="ProtNLM"/>
    </source>
</evidence>
<proteinExistence type="predicted"/>
<dbReference type="AlphaFoldDB" id="A0A1X6MT67"/>
<feature type="region of interest" description="Disordered" evidence="1">
    <location>
        <begin position="18"/>
        <end position="40"/>
    </location>
</feature>
<gene>
    <name evidence="2" type="ORF">POSPLADRAFT_1075569</name>
</gene>
<dbReference type="GeneID" id="36327781"/>
<dbReference type="Proteomes" id="UP000194127">
    <property type="component" value="Unassembled WGS sequence"/>
</dbReference>
<reference evidence="2 3" key="1">
    <citation type="submission" date="2017-04" db="EMBL/GenBank/DDBJ databases">
        <title>Genome Sequence of the Model Brown-Rot Fungus Postia placenta SB12.</title>
        <authorList>
            <consortium name="DOE Joint Genome Institute"/>
            <person name="Gaskell J."/>
            <person name="Kersten P."/>
            <person name="Larrondo L.F."/>
            <person name="Canessa P."/>
            <person name="Martinez D."/>
            <person name="Hibbett D."/>
            <person name="Schmoll M."/>
            <person name="Kubicek C.P."/>
            <person name="Martinez A.T."/>
            <person name="Yadav J."/>
            <person name="Master E."/>
            <person name="Magnuson J.K."/>
            <person name="James T."/>
            <person name="Yaver D."/>
            <person name="Berka R."/>
            <person name="Labutti K."/>
            <person name="Lipzen A."/>
            <person name="Aerts A."/>
            <person name="Barry K."/>
            <person name="Henrissat B."/>
            <person name="Blanchette R."/>
            <person name="Grigoriev I."/>
            <person name="Cullen D."/>
        </authorList>
    </citation>
    <scope>NUCLEOTIDE SEQUENCE [LARGE SCALE GENOMIC DNA]</scope>
    <source>
        <strain evidence="2 3">MAD-698-R-SB12</strain>
    </source>
</reference>
<protein>
    <recommendedName>
        <fullName evidence="4">Hyaluronan/mRNA-binding protein domain-containing protein</fullName>
    </recommendedName>
</protein>
<evidence type="ECO:0000313" key="2">
    <source>
        <dbReference type="EMBL" id="OSX59363.1"/>
    </source>
</evidence>
<accession>A0A1X6MT67</accession>
<feature type="region of interest" description="Disordered" evidence="1">
    <location>
        <begin position="69"/>
        <end position="89"/>
    </location>
</feature>
<evidence type="ECO:0000256" key="1">
    <source>
        <dbReference type="SAM" id="MobiDB-lite"/>
    </source>
</evidence>
<feature type="region of interest" description="Disordered" evidence="1">
    <location>
        <begin position="114"/>
        <end position="138"/>
    </location>
</feature>
<name>A0A1X6MT67_9APHY</name>
<organism evidence="2 3">
    <name type="scientific">Postia placenta MAD-698-R-SB12</name>
    <dbReference type="NCBI Taxonomy" id="670580"/>
    <lineage>
        <taxon>Eukaryota</taxon>
        <taxon>Fungi</taxon>
        <taxon>Dikarya</taxon>
        <taxon>Basidiomycota</taxon>
        <taxon>Agaricomycotina</taxon>
        <taxon>Agaricomycetes</taxon>
        <taxon>Polyporales</taxon>
        <taxon>Adustoporiaceae</taxon>
        <taxon>Rhodonia</taxon>
    </lineage>
</organism>
<evidence type="ECO:0000313" key="3">
    <source>
        <dbReference type="Proteomes" id="UP000194127"/>
    </source>
</evidence>
<dbReference type="RefSeq" id="XP_024336157.1">
    <property type="nucleotide sequence ID" value="XM_024482832.1"/>
</dbReference>
<dbReference type="OrthoDB" id="2562681at2759"/>